<dbReference type="EMBL" id="JASBWS010000186">
    <property type="protein sequence ID" value="KAJ9091980.1"/>
    <property type="molecule type" value="Genomic_DNA"/>
</dbReference>
<dbReference type="Proteomes" id="UP001230649">
    <property type="component" value="Unassembled WGS sequence"/>
</dbReference>
<gene>
    <name evidence="1" type="ORF">QFC20_007491</name>
</gene>
<comment type="caution">
    <text evidence="1">The sequence shown here is derived from an EMBL/GenBank/DDBJ whole genome shotgun (WGS) entry which is preliminary data.</text>
</comment>
<sequence>MFNLSFHSTMIMLGDGRSVMSTHIGDVQINKWLSLTNVLLVPGLNCNLLSVRQLCQPGIRVSFDQHVCKITDMKDGQSSLTAENRHGL</sequence>
<protein>
    <submittedName>
        <fullName evidence="1">Uncharacterized protein</fullName>
    </submittedName>
</protein>
<evidence type="ECO:0000313" key="1">
    <source>
        <dbReference type="EMBL" id="KAJ9091980.1"/>
    </source>
</evidence>
<accession>A0ACC2UZ75</accession>
<reference evidence="1" key="1">
    <citation type="submission" date="2023-04" db="EMBL/GenBank/DDBJ databases">
        <title>Draft Genome sequencing of Naganishia species isolated from polar environments using Oxford Nanopore Technology.</title>
        <authorList>
            <person name="Leo P."/>
            <person name="Venkateswaran K."/>
        </authorList>
    </citation>
    <scope>NUCLEOTIDE SEQUENCE</scope>
    <source>
        <strain evidence="1">MNA-CCFEE 5262</strain>
    </source>
</reference>
<evidence type="ECO:0000313" key="2">
    <source>
        <dbReference type="Proteomes" id="UP001230649"/>
    </source>
</evidence>
<keyword evidence="2" id="KW-1185">Reference proteome</keyword>
<proteinExistence type="predicted"/>
<name>A0ACC2UZ75_9TREE</name>
<organism evidence="1 2">
    <name type="scientific">Naganishia adeliensis</name>
    <dbReference type="NCBI Taxonomy" id="92952"/>
    <lineage>
        <taxon>Eukaryota</taxon>
        <taxon>Fungi</taxon>
        <taxon>Dikarya</taxon>
        <taxon>Basidiomycota</taxon>
        <taxon>Agaricomycotina</taxon>
        <taxon>Tremellomycetes</taxon>
        <taxon>Filobasidiales</taxon>
        <taxon>Filobasidiaceae</taxon>
        <taxon>Naganishia</taxon>
    </lineage>
</organism>